<dbReference type="EMBL" id="CAJJDP010000111">
    <property type="protein sequence ID" value="CAD8196453.1"/>
    <property type="molecule type" value="Genomic_DNA"/>
</dbReference>
<comment type="caution">
    <text evidence="2">The sequence shown here is derived from an EMBL/GenBank/DDBJ whole genome shotgun (WGS) entry which is preliminary data.</text>
</comment>
<accession>A0A8S1X2W2</accession>
<name>A0A8S1X2W2_PAROT</name>
<dbReference type="AlphaFoldDB" id="A0A8S1X2W2"/>
<evidence type="ECO:0000256" key="1">
    <source>
        <dbReference type="SAM" id="MobiDB-lite"/>
    </source>
</evidence>
<proteinExistence type="predicted"/>
<evidence type="ECO:0000313" key="3">
    <source>
        <dbReference type="Proteomes" id="UP000683925"/>
    </source>
</evidence>
<keyword evidence="3" id="KW-1185">Reference proteome</keyword>
<organism evidence="2 3">
    <name type="scientific">Paramecium octaurelia</name>
    <dbReference type="NCBI Taxonomy" id="43137"/>
    <lineage>
        <taxon>Eukaryota</taxon>
        <taxon>Sar</taxon>
        <taxon>Alveolata</taxon>
        <taxon>Ciliophora</taxon>
        <taxon>Intramacronucleata</taxon>
        <taxon>Oligohymenophorea</taxon>
        <taxon>Peniculida</taxon>
        <taxon>Parameciidae</taxon>
        <taxon>Paramecium</taxon>
    </lineage>
</organism>
<evidence type="ECO:0000313" key="2">
    <source>
        <dbReference type="EMBL" id="CAD8196453.1"/>
    </source>
</evidence>
<reference evidence="2" key="1">
    <citation type="submission" date="2021-01" db="EMBL/GenBank/DDBJ databases">
        <authorList>
            <consortium name="Genoscope - CEA"/>
            <person name="William W."/>
        </authorList>
    </citation>
    <scope>NUCLEOTIDE SEQUENCE</scope>
</reference>
<sequence>MNHNDLHTNQLQRVLTILEKKHDRSASTNTNPKKNAEGPLGQDKCRLKLIIKDCIDFISTEQQCIRFHQILMSYRYSIDLPDLDNILE</sequence>
<feature type="region of interest" description="Disordered" evidence="1">
    <location>
        <begin position="19"/>
        <end position="40"/>
    </location>
</feature>
<dbReference type="Proteomes" id="UP000683925">
    <property type="component" value="Unassembled WGS sequence"/>
</dbReference>
<gene>
    <name evidence="2" type="ORF">POCTA_138.1.T1110189</name>
</gene>
<protein>
    <submittedName>
        <fullName evidence="2">Uncharacterized protein</fullName>
    </submittedName>
</protein>